<dbReference type="Gene3D" id="3.60.15.10">
    <property type="entry name" value="Ribonuclease Z/Hydroxyacylglutathione hydrolase-like"/>
    <property type="match status" value="1"/>
</dbReference>
<evidence type="ECO:0000259" key="1">
    <source>
        <dbReference type="SMART" id="SM00849"/>
    </source>
</evidence>
<evidence type="ECO:0000313" key="3">
    <source>
        <dbReference type="Proteomes" id="UP000199025"/>
    </source>
</evidence>
<dbReference type="AlphaFoldDB" id="A0A1I3ZGH3"/>
<evidence type="ECO:0000313" key="2">
    <source>
        <dbReference type="EMBL" id="SFK43143.1"/>
    </source>
</evidence>
<feature type="domain" description="Metallo-beta-lactamase" evidence="1">
    <location>
        <begin position="20"/>
        <end position="206"/>
    </location>
</feature>
<dbReference type="RefSeq" id="WP_091513320.1">
    <property type="nucleotide sequence ID" value="NZ_FORP01000021.1"/>
</dbReference>
<dbReference type="CDD" id="cd16282">
    <property type="entry name" value="metallo-hydrolase-like_MBL-fold"/>
    <property type="match status" value="1"/>
</dbReference>
<dbReference type="InterPro" id="IPR050855">
    <property type="entry name" value="NDM-1-like"/>
</dbReference>
<name>A0A1I3ZGH3_9PSEU</name>
<protein>
    <submittedName>
        <fullName evidence="2">Glyoxylase, beta-lactamase superfamily II</fullName>
    </submittedName>
</protein>
<dbReference type="SMART" id="SM00849">
    <property type="entry name" value="Lactamase_B"/>
    <property type="match status" value="1"/>
</dbReference>
<dbReference type="Pfam" id="PF00753">
    <property type="entry name" value="Lactamase_B"/>
    <property type="match status" value="1"/>
</dbReference>
<dbReference type="PANTHER" id="PTHR42951">
    <property type="entry name" value="METALLO-BETA-LACTAMASE DOMAIN-CONTAINING"/>
    <property type="match status" value="1"/>
</dbReference>
<accession>A0A1I3ZGH3</accession>
<dbReference type="EMBL" id="FORP01000021">
    <property type="protein sequence ID" value="SFK43143.1"/>
    <property type="molecule type" value="Genomic_DNA"/>
</dbReference>
<dbReference type="STRING" id="115433.SAMN05421835_12111"/>
<reference evidence="2 3" key="1">
    <citation type="submission" date="2016-10" db="EMBL/GenBank/DDBJ databases">
        <authorList>
            <person name="de Groot N.N."/>
        </authorList>
    </citation>
    <scope>NUCLEOTIDE SEQUENCE [LARGE SCALE GENOMIC DNA]</scope>
    <source>
        <strain evidence="2 3">DSM 44468</strain>
    </source>
</reference>
<proteinExistence type="predicted"/>
<dbReference type="InterPro" id="IPR036866">
    <property type="entry name" value="RibonucZ/Hydroxyglut_hydro"/>
</dbReference>
<dbReference type="OrthoDB" id="2273115at2"/>
<keyword evidence="3" id="KW-1185">Reference proteome</keyword>
<sequence length="233" mass="25358">MTRWLELADGVLARRYEHLDQTLGLVVGRERCLVVDTSGDEVQGAEFAAAIREITALPWLVVLTHAHFDHHFGTRAFLPCRVWAHERCRPAMGADRAEWATKFRQEGSGELAARLEEAELVPPTDTLATEVALDLGGRRVTLLHPGRGHTDHDVAVHVPDAAVLFAGDLVEQGAPPSIGPDSHAAEWPHALDRLLALRPGTIVPGHGDPVDAAFVRRQRDELSRSSARPSGSA</sequence>
<dbReference type="PANTHER" id="PTHR42951:SF4">
    <property type="entry name" value="ACYL-COENZYME A THIOESTERASE MBLAC2"/>
    <property type="match status" value="1"/>
</dbReference>
<gene>
    <name evidence="2" type="ORF">SAMN05421835_12111</name>
</gene>
<dbReference type="SUPFAM" id="SSF56281">
    <property type="entry name" value="Metallo-hydrolase/oxidoreductase"/>
    <property type="match status" value="1"/>
</dbReference>
<organism evidence="2 3">
    <name type="scientific">Amycolatopsis sacchari</name>
    <dbReference type="NCBI Taxonomy" id="115433"/>
    <lineage>
        <taxon>Bacteria</taxon>
        <taxon>Bacillati</taxon>
        <taxon>Actinomycetota</taxon>
        <taxon>Actinomycetes</taxon>
        <taxon>Pseudonocardiales</taxon>
        <taxon>Pseudonocardiaceae</taxon>
        <taxon>Amycolatopsis</taxon>
    </lineage>
</organism>
<dbReference type="InterPro" id="IPR001279">
    <property type="entry name" value="Metallo-B-lactamas"/>
</dbReference>
<dbReference type="Proteomes" id="UP000199025">
    <property type="component" value="Unassembled WGS sequence"/>
</dbReference>